<reference evidence="1" key="1">
    <citation type="submission" date="2017-09" db="EMBL/GenBank/DDBJ databases">
        <authorList>
            <person name="Ehlers B."/>
            <person name="Leendertz F.H."/>
        </authorList>
    </citation>
    <scope>NUCLEOTIDE SEQUENCE</scope>
    <source>
        <strain evidence="1">23K</strain>
    </source>
</reference>
<dbReference type="GO" id="GO:0006313">
    <property type="term" value="P:DNA transposition"/>
    <property type="evidence" value="ECO:0007669"/>
    <property type="project" value="InterPro"/>
</dbReference>
<protein>
    <submittedName>
        <fullName evidence="1">Transposase, IS30 family</fullName>
    </submittedName>
</protein>
<dbReference type="PANTHER" id="PTHR10948:SF23">
    <property type="entry name" value="TRANSPOSASE INSI FOR INSERTION SEQUENCE ELEMENT IS30A-RELATED"/>
    <property type="match status" value="1"/>
</dbReference>
<proteinExistence type="predicted"/>
<dbReference type="PANTHER" id="PTHR10948">
    <property type="entry name" value="TRANSPOSASE"/>
    <property type="match status" value="1"/>
</dbReference>
<evidence type="ECO:0000313" key="1">
    <source>
        <dbReference type="EMBL" id="SOE45462.1"/>
    </source>
</evidence>
<dbReference type="AlphaFoldDB" id="A0A2H1P2X8"/>
<dbReference type="SUPFAM" id="SSF53098">
    <property type="entry name" value="Ribonuclease H-like"/>
    <property type="match status" value="1"/>
</dbReference>
<organism evidence="1">
    <name type="scientific">Latilactobacillus sakei subsp. sakei (strain 23K)</name>
    <name type="common">Lactobacillus sakei subsp. sakei</name>
    <dbReference type="NCBI Taxonomy" id="314315"/>
    <lineage>
        <taxon>Bacteria</taxon>
        <taxon>Bacillati</taxon>
        <taxon>Bacillota</taxon>
        <taxon>Bacilli</taxon>
        <taxon>Lactobacillales</taxon>
        <taxon>Lactobacillaceae</taxon>
        <taxon>Latilactobacillus</taxon>
    </lineage>
</organism>
<name>A0A2H1P2X8_LATSS</name>
<dbReference type="GO" id="GO:0003677">
    <property type="term" value="F:DNA binding"/>
    <property type="evidence" value="ECO:0007669"/>
    <property type="project" value="InterPro"/>
</dbReference>
<dbReference type="PROSITE" id="PS01043">
    <property type="entry name" value="TRANSPOSASE_IS30"/>
    <property type="match status" value="1"/>
</dbReference>
<dbReference type="InterPro" id="IPR051917">
    <property type="entry name" value="Transposase-Integrase"/>
</dbReference>
<dbReference type="InterPro" id="IPR001598">
    <property type="entry name" value="Transposase_IS30_CS"/>
</dbReference>
<geneLocation type="plasmid" evidence="1">
    <name>pJ23A1</name>
</geneLocation>
<dbReference type="EMBL" id="LT907984">
    <property type="protein sequence ID" value="SOE45462.1"/>
    <property type="molecule type" value="Genomic_DNA"/>
</dbReference>
<keyword evidence="1" id="KW-0614">Plasmid</keyword>
<sequence length="55" mass="6362">MSELEASGLSLYFAHAYSPYERGSNENHNGLLREYFPKGTDFSKISHSKLCRREH</sequence>
<dbReference type="InterPro" id="IPR012337">
    <property type="entry name" value="RNaseH-like_sf"/>
</dbReference>
<accession>A0A2H1P2X8</accession>
<gene>
    <name evidence="1" type="ORF">LSAJ23K_A100515</name>
</gene>
<dbReference type="GO" id="GO:0004803">
    <property type="term" value="F:transposase activity"/>
    <property type="evidence" value="ECO:0007669"/>
    <property type="project" value="InterPro"/>
</dbReference>
<dbReference type="GO" id="GO:0005829">
    <property type="term" value="C:cytosol"/>
    <property type="evidence" value="ECO:0007669"/>
    <property type="project" value="TreeGrafter"/>
</dbReference>